<dbReference type="PANTHER" id="PTHR37736">
    <property type="entry name" value="GLYCINE-RICH PROTEIN"/>
    <property type="match status" value="1"/>
</dbReference>
<gene>
    <name evidence="1" type="ORF">CASFOL_003864</name>
</gene>
<proteinExistence type="predicted"/>
<comment type="caution">
    <text evidence="1">The sequence shown here is derived from an EMBL/GenBank/DDBJ whole genome shotgun (WGS) entry which is preliminary data.</text>
</comment>
<name>A0ABD3EIR0_9LAMI</name>
<evidence type="ECO:0000313" key="2">
    <source>
        <dbReference type="Proteomes" id="UP001632038"/>
    </source>
</evidence>
<dbReference type="EMBL" id="JAVIJP010000005">
    <property type="protein sequence ID" value="KAL3654183.1"/>
    <property type="molecule type" value="Genomic_DNA"/>
</dbReference>
<protein>
    <submittedName>
        <fullName evidence="1">Uncharacterized protein</fullName>
    </submittedName>
</protein>
<keyword evidence="2" id="KW-1185">Reference proteome</keyword>
<evidence type="ECO:0000313" key="1">
    <source>
        <dbReference type="EMBL" id="KAL3654183.1"/>
    </source>
</evidence>
<dbReference type="AlphaFoldDB" id="A0ABD3EIR0"/>
<dbReference type="Proteomes" id="UP001632038">
    <property type="component" value="Unassembled WGS sequence"/>
</dbReference>
<accession>A0ABD3EIR0</accession>
<organism evidence="1 2">
    <name type="scientific">Castilleja foliolosa</name>
    <dbReference type="NCBI Taxonomy" id="1961234"/>
    <lineage>
        <taxon>Eukaryota</taxon>
        <taxon>Viridiplantae</taxon>
        <taxon>Streptophyta</taxon>
        <taxon>Embryophyta</taxon>
        <taxon>Tracheophyta</taxon>
        <taxon>Spermatophyta</taxon>
        <taxon>Magnoliopsida</taxon>
        <taxon>eudicotyledons</taxon>
        <taxon>Gunneridae</taxon>
        <taxon>Pentapetalae</taxon>
        <taxon>asterids</taxon>
        <taxon>lamiids</taxon>
        <taxon>Lamiales</taxon>
        <taxon>Orobanchaceae</taxon>
        <taxon>Pedicularideae</taxon>
        <taxon>Castillejinae</taxon>
        <taxon>Castilleja</taxon>
    </lineage>
</organism>
<dbReference type="PANTHER" id="PTHR37736:SF1">
    <property type="entry name" value="GLYCINE-RICH PROTEIN"/>
    <property type="match status" value="1"/>
</dbReference>
<reference evidence="2" key="1">
    <citation type="journal article" date="2024" name="IScience">
        <title>Strigolactones Initiate the Formation of Haustorium-like Structures in Castilleja.</title>
        <authorList>
            <person name="Buerger M."/>
            <person name="Peterson D."/>
            <person name="Chory J."/>
        </authorList>
    </citation>
    <scope>NUCLEOTIDE SEQUENCE [LARGE SCALE GENOMIC DNA]</scope>
</reference>
<sequence>MASLKASTPFSSENSTNDGPVLTLISKRLRALRKKLNRISKMEESLSQGKTLNKEQEETLRSKPSVIAAIDELEKLRQPLSQAVDHEIQLTVDKHNKQKSETLTEDTSSVISDLLGLLYFGSMFDMATLMTARCNMLTRTHERNCCLTYDYVDDDYSSKLLEECDLDLIATMGGLLTSRPLNSCLSHKNSLQKCVEHAKLWLANSDLPIEPNSSTTYASLRELLNKIMASEYFITSPEIRAPVDLAEPVGNYNLFHAPLLHRSSLPPTHLHIPIEGSSASLTKRSNDNGDSSDFDPLASAAGLYTF</sequence>